<comment type="catalytic activity">
    <reaction evidence="7 8">
        <text>2 cob(II)alamin + reduced [electron-transfer flavoprotein] + 2 ATP = 2 adenosylcob(III)alamin + 2 triphosphate + oxidized [electron-transfer flavoprotein] + 3 H(+)</text>
        <dbReference type="Rhea" id="RHEA:28671"/>
        <dbReference type="Rhea" id="RHEA-COMP:10685"/>
        <dbReference type="Rhea" id="RHEA-COMP:10686"/>
        <dbReference type="ChEBI" id="CHEBI:15378"/>
        <dbReference type="ChEBI" id="CHEBI:16304"/>
        <dbReference type="ChEBI" id="CHEBI:18036"/>
        <dbReference type="ChEBI" id="CHEBI:18408"/>
        <dbReference type="ChEBI" id="CHEBI:30616"/>
        <dbReference type="ChEBI" id="CHEBI:57692"/>
        <dbReference type="ChEBI" id="CHEBI:58307"/>
        <dbReference type="EC" id="2.5.1.17"/>
    </reaction>
</comment>
<dbReference type="InterPro" id="IPR003724">
    <property type="entry name" value="CblAdoTrfase_CobA"/>
</dbReference>
<dbReference type="Pfam" id="PF02572">
    <property type="entry name" value="CobA_CobO_BtuR"/>
    <property type="match status" value="1"/>
</dbReference>
<dbReference type="Pfam" id="PF12557">
    <property type="entry name" value="Co_AT_N"/>
    <property type="match status" value="1"/>
</dbReference>
<evidence type="ECO:0000256" key="8">
    <source>
        <dbReference type="PIRNR" id="PIRNR015617"/>
    </source>
</evidence>
<comment type="subcellular location">
    <subcellularLocation>
        <location evidence="8">Cytoplasm</location>
    </subcellularLocation>
</comment>
<dbReference type="Proteomes" id="UP000432089">
    <property type="component" value="Unassembled WGS sequence"/>
</dbReference>
<comment type="similarity">
    <text evidence="2 8">Belongs to the Cob(I)alamin adenosyltransferase family.</text>
</comment>
<dbReference type="EC" id="2.5.1.17" evidence="3 8"/>
<evidence type="ECO:0000256" key="1">
    <source>
        <dbReference type="ARBA" id="ARBA00005121"/>
    </source>
</evidence>
<dbReference type="GO" id="GO:0009236">
    <property type="term" value="P:cobalamin biosynthetic process"/>
    <property type="evidence" value="ECO:0007669"/>
    <property type="project" value="UniProtKB-UniRule"/>
</dbReference>
<sequence length="212" mass="23593">MAEKSPVVAAMSEAELDARHAEKMRKKKAARDKILATKTVEKGLVIVHTGKGKGKSTAAFGLVFRALGNGMRVGIVQFVKGRWETGERAALERFPDAVTITAMGDGFTWETQDRQRDIEAARAAWERAKALIMDDRHDLVLLDELNIVLRYDYLPMAEVLEALRAKPPMKHVVVTGRNAKEELIDLADLVTEMEAVKHPFRSGVKAQKGIEF</sequence>
<evidence type="ECO:0000313" key="11">
    <source>
        <dbReference type="Proteomes" id="UP000432089"/>
    </source>
</evidence>
<comment type="caution">
    <text evidence="10">The sequence shown here is derived from an EMBL/GenBank/DDBJ whole genome shotgun (WGS) entry which is preliminary data.</text>
</comment>
<feature type="domain" description="Cob(I)alamin adenosyltransferase N-terminal" evidence="9">
    <location>
        <begin position="11"/>
        <end position="34"/>
    </location>
</feature>
<dbReference type="NCBIfam" id="TIGR00708">
    <property type="entry name" value="cobA"/>
    <property type="match status" value="1"/>
</dbReference>
<dbReference type="GO" id="GO:0005737">
    <property type="term" value="C:cytoplasm"/>
    <property type="evidence" value="ECO:0007669"/>
    <property type="project" value="UniProtKB-SubCell"/>
</dbReference>
<evidence type="ECO:0000313" key="10">
    <source>
        <dbReference type="EMBL" id="KAB0679654.1"/>
    </source>
</evidence>
<keyword evidence="8" id="KW-0963">Cytoplasm</keyword>
<dbReference type="RefSeq" id="WP_150970178.1">
    <property type="nucleotide sequence ID" value="NZ_VZDO01000009.1"/>
</dbReference>
<dbReference type="NCBIfam" id="NF004637">
    <property type="entry name" value="PRK05986.1"/>
    <property type="match status" value="1"/>
</dbReference>
<keyword evidence="11" id="KW-1185">Reference proteome</keyword>
<evidence type="ECO:0000256" key="4">
    <source>
        <dbReference type="ARBA" id="ARBA00023244"/>
    </source>
</evidence>
<keyword evidence="8 10" id="KW-0808">Transferase</keyword>
<keyword evidence="8" id="KW-0169">Cobalamin biosynthesis</keyword>
<dbReference type="EMBL" id="VZDO01000009">
    <property type="protein sequence ID" value="KAB0679654.1"/>
    <property type="molecule type" value="Genomic_DNA"/>
</dbReference>
<comment type="catalytic activity">
    <reaction evidence="6 8">
        <text>2 cob(II)yrinate a,c diamide + reduced [electron-transfer flavoprotein] + 2 ATP = 2 adenosylcob(III)yrinate a,c-diamide + 2 triphosphate + oxidized [electron-transfer flavoprotein] + 3 H(+)</text>
        <dbReference type="Rhea" id="RHEA:11528"/>
        <dbReference type="Rhea" id="RHEA-COMP:10685"/>
        <dbReference type="Rhea" id="RHEA-COMP:10686"/>
        <dbReference type="ChEBI" id="CHEBI:15378"/>
        <dbReference type="ChEBI" id="CHEBI:18036"/>
        <dbReference type="ChEBI" id="CHEBI:30616"/>
        <dbReference type="ChEBI" id="CHEBI:57692"/>
        <dbReference type="ChEBI" id="CHEBI:58307"/>
        <dbReference type="ChEBI" id="CHEBI:58503"/>
        <dbReference type="ChEBI" id="CHEBI:58537"/>
        <dbReference type="EC" id="2.5.1.17"/>
    </reaction>
</comment>
<dbReference type="GO" id="GO:0005524">
    <property type="term" value="F:ATP binding"/>
    <property type="evidence" value="ECO:0007669"/>
    <property type="project" value="UniProtKB-UniRule"/>
</dbReference>
<dbReference type="PANTHER" id="PTHR46638:SF1">
    <property type="entry name" value="CORRINOID ADENOSYLTRANSFERASE"/>
    <property type="match status" value="1"/>
</dbReference>
<dbReference type="GO" id="GO:0008817">
    <property type="term" value="F:corrinoid adenosyltransferase activity"/>
    <property type="evidence" value="ECO:0007669"/>
    <property type="project" value="UniProtKB-UniRule"/>
</dbReference>
<organism evidence="10 11">
    <name type="scientific">Plantimonas leprariae</name>
    <dbReference type="NCBI Taxonomy" id="2615207"/>
    <lineage>
        <taxon>Bacteria</taxon>
        <taxon>Pseudomonadati</taxon>
        <taxon>Pseudomonadota</taxon>
        <taxon>Alphaproteobacteria</taxon>
        <taxon>Hyphomicrobiales</taxon>
        <taxon>Aurantimonadaceae</taxon>
        <taxon>Plantimonas</taxon>
    </lineage>
</organism>
<evidence type="ECO:0000256" key="7">
    <source>
        <dbReference type="ARBA" id="ARBA00048692"/>
    </source>
</evidence>
<dbReference type="CDD" id="cd00561">
    <property type="entry name" value="CobA_ACA"/>
    <property type="match status" value="1"/>
</dbReference>
<accession>A0A7V7PP37</accession>
<reference evidence="10 11" key="1">
    <citation type="submission" date="2019-09" db="EMBL/GenBank/DDBJ databases">
        <title>YIM 132180 draft genome.</title>
        <authorList>
            <person name="Zhang K."/>
        </authorList>
    </citation>
    <scope>NUCLEOTIDE SEQUENCE [LARGE SCALE GENOMIC DNA]</scope>
    <source>
        <strain evidence="10 11">YIM 132180</strain>
    </source>
</reference>
<evidence type="ECO:0000256" key="5">
    <source>
        <dbReference type="ARBA" id="ARBA00024929"/>
    </source>
</evidence>
<dbReference type="SUPFAM" id="SSF52540">
    <property type="entry name" value="P-loop containing nucleoside triphosphate hydrolases"/>
    <property type="match status" value="1"/>
</dbReference>
<keyword evidence="8" id="KW-0067">ATP-binding</keyword>
<keyword evidence="8" id="KW-0547">Nucleotide-binding</keyword>
<dbReference type="GO" id="GO:0006779">
    <property type="term" value="P:porphyrin-containing compound biosynthetic process"/>
    <property type="evidence" value="ECO:0007669"/>
    <property type="project" value="UniProtKB-UniRule"/>
</dbReference>
<comment type="function">
    <text evidence="5 8">Required for both de novo synthesis of the corrin ring for the assimilation of exogenous corrinoids. Participates in the adenosylation of a variety of incomplete and complete corrinoids.</text>
</comment>
<protein>
    <recommendedName>
        <fullName evidence="3 8">Corrinoid adenosyltransferase</fullName>
        <ecNumber evidence="3 8">2.5.1.17</ecNumber>
    </recommendedName>
    <alternativeName>
        <fullName evidence="8">Cob(II)alamin adenosyltransferase</fullName>
    </alternativeName>
    <alternativeName>
        <fullName evidence="8">Cob(II)yrinic acid a,c-diamide adenosyltransferase</fullName>
    </alternativeName>
</protein>
<dbReference type="PANTHER" id="PTHR46638">
    <property type="entry name" value="CORRINOID ADENOSYLTRANSFERASE"/>
    <property type="match status" value="1"/>
</dbReference>
<evidence type="ECO:0000256" key="2">
    <source>
        <dbReference type="ARBA" id="ARBA00007487"/>
    </source>
</evidence>
<proteinExistence type="inferred from homology"/>
<dbReference type="InterPro" id="IPR027417">
    <property type="entry name" value="P-loop_NTPase"/>
</dbReference>
<gene>
    <name evidence="10" type="primary">cobO</name>
    <name evidence="10" type="ORF">F6X38_12600</name>
</gene>
<dbReference type="PIRSF" id="PIRSF015617">
    <property type="entry name" value="Adensltrnsf_CobA"/>
    <property type="match status" value="1"/>
</dbReference>
<comment type="pathway">
    <text evidence="1 8">Cofactor biosynthesis; adenosylcobalamin biosynthesis; adenosylcobalamin from cob(II)yrinate a,c-diamide: step 2/7.</text>
</comment>
<dbReference type="Gene3D" id="3.40.50.300">
    <property type="entry name" value="P-loop containing nucleotide triphosphate hydrolases"/>
    <property type="match status" value="1"/>
</dbReference>
<keyword evidence="4 8" id="KW-0627">Porphyrin biosynthesis</keyword>
<evidence type="ECO:0000256" key="3">
    <source>
        <dbReference type="ARBA" id="ARBA00012454"/>
    </source>
</evidence>
<dbReference type="AlphaFoldDB" id="A0A7V7PP37"/>
<evidence type="ECO:0000256" key="6">
    <source>
        <dbReference type="ARBA" id="ARBA00048555"/>
    </source>
</evidence>
<evidence type="ECO:0000259" key="9">
    <source>
        <dbReference type="Pfam" id="PF12557"/>
    </source>
</evidence>
<name>A0A7V7PP37_9HYPH</name>
<dbReference type="InterPro" id="IPR025826">
    <property type="entry name" value="Co_AT_N_dom"/>
</dbReference>
<dbReference type="UniPathway" id="UPA00148">
    <property type="reaction ID" value="UER00233"/>
</dbReference>